<dbReference type="EMBL" id="FQVM01000002">
    <property type="protein sequence ID" value="SHE41525.1"/>
    <property type="molecule type" value="Genomic_DNA"/>
</dbReference>
<dbReference type="AlphaFoldDB" id="A0A1M4TAR7"/>
<evidence type="ECO:0000256" key="4">
    <source>
        <dbReference type="ARBA" id="ARBA00022989"/>
    </source>
</evidence>
<reference evidence="7 8" key="1">
    <citation type="submission" date="2016-11" db="EMBL/GenBank/DDBJ databases">
        <authorList>
            <person name="Jaros S."/>
            <person name="Januszkiewicz K."/>
            <person name="Wedrychowicz H."/>
        </authorList>
    </citation>
    <scope>NUCLEOTIDE SEQUENCE [LARGE SCALE GENOMIC DNA]</scope>
    <source>
        <strain evidence="7 8">DSM 2631</strain>
    </source>
</reference>
<sequence length="506" mass="58247">MSKILVGAVVGAIIGYITNYIAIKMLFKPHKEKRILGFKVPFTPGLIPKEKARIAKSVGETISNHLINYDTIKNSLEDKKIKVYFKDIIKDKILSFKNEDKTILEITEEIGIFKYDDLDNLSNKLLDYIYNSFNDNKINNNIVPIIEQSIRTKLMTKPDFLKKLIEKDEFKNNIDSFLKEFLGDNKNEEKIKSIVKENFKALEISNKKIKDVVPKGTIEALEKYIYDDRDNICNNLKELLLKEEVKDQLKIVIRNKVLNNLSPLIAMFLNEESLYGKFISVVDDYLSEEENKIMIVNLINRGIKNTCQKEISVILKEISSDSMDNISQEISKFILNRIKNNIKNEDIIGFLGEKIGAFNNYDEIISKFYNRYDEKINLFITKSINNIKNSIKVKSFIKKEIYNLLLFVGDKKISEIVSNKEDVIVSVSFKGIDKLYDNFINQGLYKILNLLNIESIIENQINSFEVDYAEKIILEIANKELKAITWLGALLGGILGILSPILASIY</sequence>
<evidence type="ECO:0000313" key="7">
    <source>
        <dbReference type="EMBL" id="SHE41525.1"/>
    </source>
</evidence>
<dbReference type="Proteomes" id="UP000184035">
    <property type="component" value="Unassembled WGS sequence"/>
</dbReference>
<keyword evidence="3 6" id="KW-0812">Transmembrane</keyword>
<keyword evidence="8" id="KW-1185">Reference proteome</keyword>
<name>A0A1M4TAR7_9CLOT</name>
<feature type="transmembrane region" description="Helical" evidence="6">
    <location>
        <begin position="6"/>
        <end position="27"/>
    </location>
</feature>
<dbReference type="STRING" id="1533.SAMN05443638_102101"/>
<evidence type="ECO:0000256" key="6">
    <source>
        <dbReference type="SAM" id="Phobius"/>
    </source>
</evidence>
<organism evidence="7 8">
    <name type="scientific">Clostridium fallax</name>
    <dbReference type="NCBI Taxonomy" id="1533"/>
    <lineage>
        <taxon>Bacteria</taxon>
        <taxon>Bacillati</taxon>
        <taxon>Bacillota</taxon>
        <taxon>Clostridia</taxon>
        <taxon>Eubacteriales</taxon>
        <taxon>Clostridiaceae</taxon>
        <taxon>Clostridium</taxon>
    </lineage>
</organism>
<dbReference type="RefSeq" id="WP_072892516.1">
    <property type="nucleotide sequence ID" value="NZ_FQVM01000002.1"/>
</dbReference>
<proteinExistence type="inferred from homology"/>
<evidence type="ECO:0000256" key="5">
    <source>
        <dbReference type="ARBA" id="ARBA00023136"/>
    </source>
</evidence>
<comment type="similarity">
    <text evidence="2">Belongs to the UPF0754 family.</text>
</comment>
<dbReference type="Pfam" id="PF04286">
    <property type="entry name" value="DUF445"/>
    <property type="match status" value="1"/>
</dbReference>
<evidence type="ECO:0000256" key="1">
    <source>
        <dbReference type="ARBA" id="ARBA00004308"/>
    </source>
</evidence>
<dbReference type="PANTHER" id="PTHR35791">
    <property type="entry name" value="UPF0754 MEMBRANE PROTEIN YHEB"/>
    <property type="match status" value="1"/>
</dbReference>
<evidence type="ECO:0000256" key="3">
    <source>
        <dbReference type="ARBA" id="ARBA00022692"/>
    </source>
</evidence>
<dbReference type="OrthoDB" id="9787430at2"/>
<dbReference type="PANTHER" id="PTHR35791:SF1">
    <property type="entry name" value="UPF0754 MEMBRANE PROTEIN YHEB"/>
    <property type="match status" value="1"/>
</dbReference>
<protein>
    <submittedName>
        <fullName evidence="7">Uncharacterized membrane protein YheB, UPF0754 family</fullName>
    </submittedName>
</protein>
<keyword evidence="5 6" id="KW-0472">Membrane</keyword>
<dbReference type="GO" id="GO:0012505">
    <property type="term" value="C:endomembrane system"/>
    <property type="evidence" value="ECO:0007669"/>
    <property type="project" value="UniProtKB-SubCell"/>
</dbReference>
<dbReference type="InterPro" id="IPR007383">
    <property type="entry name" value="DUF445"/>
</dbReference>
<feature type="transmembrane region" description="Helical" evidence="6">
    <location>
        <begin position="483"/>
        <end position="505"/>
    </location>
</feature>
<gene>
    <name evidence="7" type="ORF">SAMN05443638_102101</name>
</gene>
<accession>A0A1M4TAR7</accession>
<comment type="subcellular location">
    <subcellularLocation>
        <location evidence="1">Endomembrane system</location>
    </subcellularLocation>
</comment>
<keyword evidence="4 6" id="KW-1133">Transmembrane helix</keyword>
<evidence type="ECO:0000256" key="2">
    <source>
        <dbReference type="ARBA" id="ARBA00008053"/>
    </source>
</evidence>
<evidence type="ECO:0000313" key="8">
    <source>
        <dbReference type="Proteomes" id="UP000184035"/>
    </source>
</evidence>